<dbReference type="InterPro" id="IPR017867">
    <property type="entry name" value="Tyr_phospatase_low_mol_wt"/>
</dbReference>
<keyword evidence="4" id="KW-0904">Protein phosphatase</keyword>
<dbReference type="PANTHER" id="PTHR11717">
    <property type="entry name" value="LOW MOLECULAR WEIGHT PROTEIN TYROSINE PHOSPHATASE"/>
    <property type="match status" value="1"/>
</dbReference>
<dbReference type="InterPro" id="IPR050438">
    <property type="entry name" value="LMW_PTPase"/>
</dbReference>
<organism evidence="6 7">
    <name type="scientific">Nocardioides imazamoxiresistens</name>
    <dbReference type="NCBI Taxonomy" id="3231893"/>
    <lineage>
        <taxon>Bacteria</taxon>
        <taxon>Bacillati</taxon>
        <taxon>Actinomycetota</taxon>
        <taxon>Actinomycetes</taxon>
        <taxon>Propionibacteriales</taxon>
        <taxon>Nocardioidaceae</taxon>
        <taxon>Nocardioides</taxon>
    </lineage>
</organism>
<dbReference type="GO" id="GO:0004725">
    <property type="term" value="F:protein tyrosine phosphatase activity"/>
    <property type="evidence" value="ECO:0007669"/>
    <property type="project" value="UniProtKB-EC"/>
</dbReference>
<evidence type="ECO:0000313" key="7">
    <source>
        <dbReference type="Proteomes" id="UP001268542"/>
    </source>
</evidence>
<feature type="domain" description="Phosphotyrosine protein phosphatase I" evidence="5">
    <location>
        <begin position="24"/>
        <end position="170"/>
    </location>
</feature>
<evidence type="ECO:0000313" key="6">
    <source>
        <dbReference type="EMBL" id="MDT9592819.1"/>
    </source>
</evidence>
<dbReference type="RefSeq" id="WP_315732253.1">
    <property type="nucleotide sequence ID" value="NZ_JAVYII010000003.1"/>
</dbReference>
<sequence length="191" mass="19560">MTEAGPVVALPVPRPGHGRPGAAYRIAVVCLGNICRSPVADVVIEDRLAAAGLDDRVGVESFGTGGWHVGGPMDPRSAEVLTGGGYDATRHRARQYAREHSADLDLVLGMDAANVADLAPLVDDPARLLRFRDLDPAGRGDVPDPYHGGADGFADTLATVERTADALVARLADLLGAGAPAPATTLGGATP</sequence>
<gene>
    <name evidence="6" type="ORF">RDV89_07055</name>
</gene>
<dbReference type="SMART" id="SM00226">
    <property type="entry name" value="LMWPc"/>
    <property type="match status" value="1"/>
</dbReference>
<comment type="caution">
    <text evidence="6">The sequence shown here is derived from an EMBL/GenBank/DDBJ whole genome shotgun (WGS) entry which is preliminary data.</text>
</comment>
<dbReference type="Pfam" id="PF01451">
    <property type="entry name" value="LMWPc"/>
    <property type="match status" value="1"/>
</dbReference>
<protein>
    <recommendedName>
        <fullName evidence="2">protein-tyrosine-phosphatase</fullName>
        <ecNumber evidence="2">3.1.3.48</ecNumber>
    </recommendedName>
</protein>
<dbReference type="EC" id="3.1.3.48" evidence="2"/>
<dbReference type="InterPro" id="IPR023485">
    <property type="entry name" value="Ptyr_pPase"/>
</dbReference>
<dbReference type="EMBL" id="JAVYII010000003">
    <property type="protein sequence ID" value="MDT9592819.1"/>
    <property type="molecule type" value="Genomic_DNA"/>
</dbReference>
<dbReference type="Gene3D" id="3.40.50.2300">
    <property type="match status" value="1"/>
</dbReference>
<dbReference type="PANTHER" id="PTHR11717:SF7">
    <property type="entry name" value="LOW MOLECULAR WEIGHT PHOSPHOTYROSINE PROTEIN PHOSPHATASE"/>
    <property type="match status" value="1"/>
</dbReference>
<dbReference type="SUPFAM" id="SSF52788">
    <property type="entry name" value="Phosphotyrosine protein phosphatases I"/>
    <property type="match status" value="1"/>
</dbReference>
<dbReference type="Proteomes" id="UP001268542">
    <property type="component" value="Unassembled WGS sequence"/>
</dbReference>
<evidence type="ECO:0000256" key="1">
    <source>
        <dbReference type="ARBA" id="ARBA00011063"/>
    </source>
</evidence>
<dbReference type="CDD" id="cd16343">
    <property type="entry name" value="LMWPTP"/>
    <property type="match status" value="1"/>
</dbReference>
<reference evidence="6 7" key="1">
    <citation type="submission" date="2023-08" db="EMBL/GenBank/DDBJ databases">
        <title>Nocardioides seae sp. nov., a bacterium isolated from a soil.</title>
        <authorList>
            <person name="Wang X."/>
        </authorList>
    </citation>
    <scope>NUCLEOTIDE SEQUENCE [LARGE SCALE GENOMIC DNA]</scope>
    <source>
        <strain evidence="6 7">YZH12</strain>
    </source>
</reference>
<proteinExistence type="inferred from homology"/>
<name>A0ABU3PUF4_9ACTN</name>
<comment type="similarity">
    <text evidence="1">Belongs to the low molecular weight phosphotyrosine protein phosphatase family.</text>
</comment>
<dbReference type="PRINTS" id="PR00719">
    <property type="entry name" value="LMWPTPASE"/>
</dbReference>
<accession>A0ABU3PUF4</accession>
<evidence type="ECO:0000259" key="5">
    <source>
        <dbReference type="SMART" id="SM00226"/>
    </source>
</evidence>
<evidence type="ECO:0000256" key="4">
    <source>
        <dbReference type="ARBA" id="ARBA00022912"/>
    </source>
</evidence>
<keyword evidence="3 6" id="KW-0378">Hydrolase</keyword>
<evidence type="ECO:0000256" key="3">
    <source>
        <dbReference type="ARBA" id="ARBA00022801"/>
    </source>
</evidence>
<evidence type="ECO:0000256" key="2">
    <source>
        <dbReference type="ARBA" id="ARBA00013064"/>
    </source>
</evidence>
<dbReference type="InterPro" id="IPR036196">
    <property type="entry name" value="Ptyr_pPase_sf"/>
</dbReference>
<keyword evidence="7" id="KW-1185">Reference proteome</keyword>